<dbReference type="AlphaFoldDB" id="A0A8S2TBP6"/>
<comment type="caution">
    <text evidence="2">The sequence shown here is derived from an EMBL/GenBank/DDBJ whole genome shotgun (WGS) entry which is preliminary data.</text>
</comment>
<evidence type="ECO:0000313" key="3">
    <source>
        <dbReference type="Proteomes" id="UP000682733"/>
    </source>
</evidence>
<name>A0A8S2TBP6_9BILA</name>
<evidence type="ECO:0000313" key="2">
    <source>
        <dbReference type="EMBL" id="CAF4278007.1"/>
    </source>
</evidence>
<evidence type="ECO:0000313" key="1">
    <source>
        <dbReference type="EMBL" id="CAF1488538.1"/>
    </source>
</evidence>
<proteinExistence type="predicted"/>
<sequence>MNRTDITESASHYLHAYSFENGGYLTNKVETNNNGITDILTTAHFGLLQLEDGNIGRAVKAGNYLLKVFEKQPDLTKGLYLRLNKNNELITDYSVEMSWAYIVKKVETEQPYFMIGYPIAYLTLLYEKTGNTNFLKSAKDYMNFALSCNEHIYSSSMSHKLAWAAALLLKHDDNFVQHYLTTVEKIANHFMSQQSEQGMLPGSIDTSYDQSAEVACYFLEIVNILKCYKSP</sequence>
<dbReference type="EMBL" id="CAJOBA010054812">
    <property type="protein sequence ID" value="CAF4278007.1"/>
    <property type="molecule type" value="Genomic_DNA"/>
</dbReference>
<dbReference type="SUPFAM" id="SSF48208">
    <property type="entry name" value="Six-hairpin glycosidases"/>
    <property type="match status" value="1"/>
</dbReference>
<dbReference type="Proteomes" id="UP000677228">
    <property type="component" value="Unassembled WGS sequence"/>
</dbReference>
<accession>A0A8S2TBP6</accession>
<gene>
    <name evidence="1" type="ORF">OVA965_LOCUS36386</name>
    <name evidence="2" type="ORF">TMI583_LOCUS37397</name>
</gene>
<protein>
    <submittedName>
        <fullName evidence="2">Uncharacterized protein</fullName>
    </submittedName>
</protein>
<reference evidence="2" key="1">
    <citation type="submission" date="2021-02" db="EMBL/GenBank/DDBJ databases">
        <authorList>
            <person name="Nowell W R."/>
        </authorList>
    </citation>
    <scope>NUCLEOTIDE SEQUENCE</scope>
</reference>
<organism evidence="2 3">
    <name type="scientific">Didymodactylos carnosus</name>
    <dbReference type="NCBI Taxonomy" id="1234261"/>
    <lineage>
        <taxon>Eukaryota</taxon>
        <taxon>Metazoa</taxon>
        <taxon>Spiralia</taxon>
        <taxon>Gnathifera</taxon>
        <taxon>Rotifera</taxon>
        <taxon>Eurotatoria</taxon>
        <taxon>Bdelloidea</taxon>
        <taxon>Philodinida</taxon>
        <taxon>Philodinidae</taxon>
        <taxon>Didymodactylos</taxon>
    </lineage>
</organism>
<dbReference type="GO" id="GO:0005975">
    <property type="term" value="P:carbohydrate metabolic process"/>
    <property type="evidence" value="ECO:0007669"/>
    <property type="project" value="InterPro"/>
</dbReference>
<dbReference type="InterPro" id="IPR008928">
    <property type="entry name" value="6-hairpin_glycosidase_sf"/>
</dbReference>
<dbReference type="Proteomes" id="UP000682733">
    <property type="component" value="Unassembled WGS sequence"/>
</dbReference>
<dbReference type="EMBL" id="CAJNOK010032858">
    <property type="protein sequence ID" value="CAF1488538.1"/>
    <property type="molecule type" value="Genomic_DNA"/>
</dbReference>